<dbReference type="PANTHER" id="PTHR11785:SF382">
    <property type="entry name" value="LOW-AFFINITY METHIONINE PERMEASE"/>
    <property type="match status" value="1"/>
</dbReference>
<name>A0A175VUT7_9PEZI</name>
<evidence type="ECO:0000256" key="1">
    <source>
        <dbReference type="ARBA" id="ARBA00004141"/>
    </source>
</evidence>
<comment type="caution">
    <text evidence="7">The sequence shown here is derived from an EMBL/GenBank/DDBJ whole genome shotgun (WGS) entry which is preliminary data.</text>
</comment>
<evidence type="ECO:0000313" key="8">
    <source>
        <dbReference type="Proteomes" id="UP000078237"/>
    </source>
</evidence>
<gene>
    <name evidence="7" type="ORF">MMYC01_208335</name>
</gene>
<dbReference type="Proteomes" id="UP000078237">
    <property type="component" value="Unassembled WGS sequence"/>
</dbReference>
<organism evidence="7 8">
    <name type="scientific">Madurella mycetomatis</name>
    <dbReference type="NCBI Taxonomy" id="100816"/>
    <lineage>
        <taxon>Eukaryota</taxon>
        <taxon>Fungi</taxon>
        <taxon>Dikarya</taxon>
        <taxon>Ascomycota</taxon>
        <taxon>Pezizomycotina</taxon>
        <taxon>Sordariomycetes</taxon>
        <taxon>Sordariomycetidae</taxon>
        <taxon>Sordariales</taxon>
        <taxon>Sordariales incertae sedis</taxon>
        <taxon>Madurella</taxon>
    </lineage>
</organism>
<dbReference type="EMBL" id="LCTW02000291">
    <property type="protein sequence ID" value="KXX75143.1"/>
    <property type="molecule type" value="Genomic_DNA"/>
</dbReference>
<dbReference type="OrthoDB" id="5982228at2759"/>
<feature type="transmembrane region" description="Helical" evidence="6">
    <location>
        <begin position="436"/>
        <end position="459"/>
    </location>
</feature>
<keyword evidence="8" id="KW-1185">Reference proteome</keyword>
<feature type="transmembrane region" description="Helical" evidence="6">
    <location>
        <begin position="101"/>
        <end position="122"/>
    </location>
</feature>
<feature type="transmembrane region" description="Helical" evidence="6">
    <location>
        <begin position="520"/>
        <end position="545"/>
    </location>
</feature>
<feature type="region of interest" description="Disordered" evidence="5">
    <location>
        <begin position="640"/>
        <end position="672"/>
    </location>
</feature>
<dbReference type="PANTHER" id="PTHR11785">
    <property type="entry name" value="AMINO ACID TRANSPORTER"/>
    <property type="match status" value="1"/>
</dbReference>
<dbReference type="GO" id="GO:0016020">
    <property type="term" value="C:membrane"/>
    <property type="evidence" value="ECO:0007669"/>
    <property type="project" value="UniProtKB-SubCell"/>
</dbReference>
<feature type="transmembrane region" description="Helical" evidence="6">
    <location>
        <begin position="198"/>
        <end position="214"/>
    </location>
</feature>
<dbReference type="GO" id="GO:0015179">
    <property type="term" value="F:L-amino acid transmembrane transporter activity"/>
    <property type="evidence" value="ECO:0007669"/>
    <property type="project" value="TreeGrafter"/>
</dbReference>
<dbReference type="Gene3D" id="1.20.1740.10">
    <property type="entry name" value="Amino acid/polyamine transporter I"/>
    <property type="match status" value="1"/>
</dbReference>
<feature type="transmembrane region" description="Helical" evidence="6">
    <location>
        <begin position="277"/>
        <end position="296"/>
    </location>
</feature>
<feature type="region of interest" description="Disordered" evidence="5">
    <location>
        <begin position="1"/>
        <end position="32"/>
    </location>
</feature>
<protein>
    <submittedName>
        <fullName evidence="7">High-affinity methionine permease</fullName>
    </submittedName>
</protein>
<feature type="transmembrane region" description="Helical" evidence="6">
    <location>
        <begin position="308"/>
        <end position="330"/>
    </location>
</feature>
<accession>A0A175VUT7</accession>
<proteinExistence type="predicted"/>
<keyword evidence="3 6" id="KW-1133">Transmembrane helix</keyword>
<comment type="subcellular location">
    <subcellularLocation>
        <location evidence="1">Membrane</location>
        <topology evidence="1">Multi-pass membrane protein</topology>
    </subcellularLocation>
</comment>
<feature type="compositionally biased region" description="Basic and acidic residues" evidence="5">
    <location>
        <begin position="645"/>
        <end position="656"/>
    </location>
</feature>
<dbReference type="STRING" id="100816.A0A175VUT7"/>
<feature type="transmembrane region" description="Helical" evidence="6">
    <location>
        <begin position="158"/>
        <end position="186"/>
    </location>
</feature>
<dbReference type="VEuPathDB" id="FungiDB:MMYC01_208335"/>
<evidence type="ECO:0000256" key="2">
    <source>
        <dbReference type="ARBA" id="ARBA00022692"/>
    </source>
</evidence>
<evidence type="ECO:0000256" key="4">
    <source>
        <dbReference type="ARBA" id="ARBA00023136"/>
    </source>
</evidence>
<dbReference type="Pfam" id="PF13520">
    <property type="entry name" value="AA_permease_2"/>
    <property type="match status" value="1"/>
</dbReference>
<keyword evidence="4 6" id="KW-0472">Membrane</keyword>
<evidence type="ECO:0000256" key="6">
    <source>
        <dbReference type="SAM" id="Phobius"/>
    </source>
</evidence>
<feature type="transmembrane region" description="Helical" evidence="6">
    <location>
        <begin position="368"/>
        <end position="387"/>
    </location>
</feature>
<dbReference type="AlphaFoldDB" id="A0A175VUT7"/>
<reference evidence="7 8" key="1">
    <citation type="journal article" date="2016" name="Genome Announc.">
        <title>Genome Sequence of Madurella mycetomatis mm55, Isolated from a Human Mycetoma Case in Sudan.</title>
        <authorList>
            <person name="Smit S."/>
            <person name="Derks M.F."/>
            <person name="Bervoets S."/>
            <person name="Fahal A."/>
            <person name="van Leeuwen W."/>
            <person name="van Belkum A."/>
            <person name="van de Sande W.W."/>
        </authorList>
    </citation>
    <scope>NUCLEOTIDE SEQUENCE [LARGE SCALE GENOMIC DNA]</scope>
    <source>
        <strain evidence="8">mm55</strain>
    </source>
</reference>
<feature type="transmembrane region" description="Helical" evidence="6">
    <location>
        <begin position="565"/>
        <end position="587"/>
    </location>
</feature>
<sequence length="672" mass="73783">MDPDQQSVSTSDPESGRAQNQIINGGDDWHHGLDPRDAVRLAQAREDRSAIVEEIPTEEEGLGAFSVACLLFNRMIGSGIFNSSSVVFYNTQSIGVSLLMWLYGVTLAVSGLIVYIELGLTIPRWQLANGMKISTPRSGGELPYAGEPLNYFFKSPKFLATCLFGISFMVFGNTATNSVAFAVAALQASGTTQTPGNIIGLAIAVNTFSCLLHSMSRKWGIRLNNLLGSLKLMMIILMILFGFIWLDRNVSNTNFRSATSFSQTPRTPRGVYRYAEALIYITFPFGGFHQANYVLAEIKNPRKNFAKASGCGVLILCCLFMVLNVLYAAIIPRDVLLNQPDLDVALQFFYRTIGRVTPDRSRVEAACGALRALSAIGNVIVFTFTAARVKQEVAKEGVLPFSLQLASSYSFTLRHGFRRLPPHAGGRHLYTQKAPAAALALHWTVTTVLILGAVLGTAFQQTSPSSLPSPTATFSHRPGYSLLLTAYAYGLDTMWFTCIGAATLYLRLRPGGTWRHKSPVPHALGVAAAAWFTLTNAVPLVAIWVRDPMQEFIARSDGKIPWFASQTMAVAVLGAAGAYWLGLRFYLWQRRVRYGLKLDVIRSPIFWGGEAGQEGQGLVQIYEIIRLQWRAWAPSEGKQMGAEEVPEHVEGSREGQARGWRASTLRHSGATY</sequence>
<evidence type="ECO:0000256" key="3">
    <source>
        <dbReference type="ARBA" id="ARBA00022989"/>
    </source>
</evidence>
<evidence type="ECO:0000256" key="5">
    <source>
        <dbReference type="SAM" id="MobiDB-lite"/>
    </source>
</evidence>
<feature type="transmembrane region" description="Helical" evidence="6">
    <location>
        <begin position="226"/>
        <end position="246"/>
    </location>
</feature>
<dbReference type="InterPro" id="IPR050598">
    <property type="entry name" value="AminoAcid_Transporter"/>
</dbReference>
<dbReference type="InterPro" id="IPR002293">
    <property type="entry name" value="AA/rel_permease1"/>
</dbReference>
<feature type="transmembrane region" description="Helical" evidence="6">
    <location>
        <begin position="479"/>
        <end position="508"/>
    </location>
</feature>
<evidence type="ECO:0000313" key="7">
    <source>
        <dbReference type="EMBL" id="KXX75143.1"/>
    </source>
</evidence>
<keyword evidence="2 6" id="KW-0812">Transmembrane</keyword>
<feature type="compositionally biased region" description="Polar residues" evidence="5">
    <location>
        <begin position="1"/>
        <end position="23"/>
    </location>
</feature>